<evidence type="ECO:0000313" key="11">
    <source>
        <dbReference type="Proteomes" id="UP000033483"/>
    </source>
</evidence>
<dbReference type="SUPFAM" id="SSF51338">
    <property type="entry name" value="Composite domain of metallo-dependent hydrolases"/>
    <property type="match status" value="1"/>
</dbReference>
<dbReference type="InterPro" id="IPR006680">
    <property type="entry name" value="Amidohydro-rel"/>
</dbReference>
<gene>
    <name evidence="10" type="ORF">TD95_003957</name>
</gene>
<proteinExistence type="inferred from homology"/>
<dbReference type="EMBL" id="LAEV01001909">
    <property type="protein sequence ID" value="KKA27040.1"/>
    <property type="molecule type" value="Genomic_DNA"/>
</dbReference>
<evidence type="ECO:0000256" key="8">
    <source>
        <dbReference type="SAM" id="MobiDB-lite"/>
    </source>
</evidence>
<evidence type="ECO:0000256" key="2">
    <source>
        <dbReference type="ARBA" id="ARBA00011899"/>
    </source>
</evidence>
<evidence type="ECO:0000256" key="1">
    <source>
        <dbReference type="ARBA" id="ARBA00010716"/>
    </source>
</evidence>
<keyword evidence="6" id="KW-0119">Carbohydrate metabolism</keyword>
<dbReference type="FunFam" id="3.20.20.140:FF:000065">
    <property type="entry name" value="N-acetylglucosamine-6-phosphate deacetylase"/>
    <property type="match status" value="1"/>
</dbReference>
<feature type="domain" description="Amidohydrolase-related" evidence="9">
    <location>
        <begin position="64"/>
        <end position="420"/>
    </location>
</feature>
<protein>
    <recommendedName>
        <fullName evidence="3">N-acetylglucosamine-6-phosphate deacetylase</fullName>
        <ecNumber evidence="2">3.5.1.25</ecNumber>
    </recommendedName>
</protein>
<name>A0A0F4Z9R8_9PEZI</name>
<comment type="caution">
    <text evidence="10">The sequence shown here is derived from an EMBL/GenBank/DDBJ whole genome shotgun (WGS) entry which is preliminary data.</text>
</comment>
<evidence type="ECO:0000259" key="9">
    <source>
        <dbReference type="Pfam" id="PF01979"/>
    </source>
</evidence>
<dbReference type="PANTHER" id="PTHR11113:SF14">
    <property type="entry name" value="N-ACETYLGLUCOSAMINE-6-PHOSPHATE DEACETYLASE"/>
    <property type="match status" value="1"/>
</dbReference>
<dbReference type="EC" id="3.5.1.25" evidence="2"/>
<evidence type="ECO:0000256" key="4">
    <source>
        <dbReference type="ARBA" id="ARBA00022723"/>
    </source>
</evidence>
<reference evidence="10 11" key="1">
    <citation type="submission" date="2015-03" db="EMBL/GenBank/DDBJ databases">
        <authorList>
            <person name="Radwan O."/>
            <person name="Al-Naeli F.A."/>
            <person name="Rendon G.A."/>
            <person name="Fields C."/>
        </authorList>
    </citation>
    <scope>NUCLEOTIDE SEQUENCE [LARGE SCALE GENOMIC DNA]</scope>
    <source>
        <strain evidence="10">CR-DP1</strain>
    </source>
</reference>
<dbReference type="InterPro" id="IPR032466">
    <property type="entry name" value="Metal_Hydrolase"/>
</dbReference>
<dbReference type="AlphaFoldDB" id="A0A0F4Z9R8"/>
<keyword evidence="11" id="KW-1185">Reference proteome</keyword>
<dbReference type="SUPFAM" id="SSF51556">
    <property type="entry name" value="Metallo-dependent hydrolases"/>
    <property type="match status" value="1"/>
</dbReference>
<keyword evidence="5" id="KW-0378">Hydrolase</keyword>
<organism evidence="10 11">
    <name type="scientific">Thielaviopsis punctulata</name>
    <dbReference type="NCBI Taxonomy" id="72032"/>
    <lineage>
        <taxon>Eukaryota</taxon>
        <taxon>Fungi</taxon>
        <taxon>Dikarya</taxon>
        <taxon>Ascomycota</taxon>
        <taxon>Pezizomycotina</taxon>
        <taxon>Sordariomycetes</taxon>
        <taxon>Hypocreomycetidae</taxon>
        <taxon>Microascales</taxon>
        <taxon>Ceratocystidaceae</taxon>
        <taxon>Thielaviopsis</taxon>
    </lineage>
</organism>
<feature type="region of interest" description="Disordered" evidence="8">
    <location>
        <begin position="126"/>
        <end position="150"/>
    </location>
</feature>
<dbReference type="Pfam" id="PF01979">
    <property type="entry name" value="Amidohydro_1"/>
    <property type="match status" value="1"/>
</dbReference>
<dbReference type="Gene3D" id="3.20.20.140">
    <property type="entry name" value="Metal-dependent hydrolases"/>
    <property type="match status" value="1"/>
</dbReference>
<evidence type="ECO:0000256" key="6">
    <source>
        <dbReference type="ARBA" id="ARBA00023277"/>
    </source>
</evidence>
<evidence type="ECO:0000256" key="7">
    <source>
        <dbReference type="ARBA" id="ARBA00047647"/>
    </source>
</evidence>
<accession>A0A0F4Z9R8</accession>
<keyword evidence="4" id="KW-0479">Metal-binding</keyword>
<sequence length="452" mass="47142">MPAAITQAPSTVTKLTNCRLLRGTSLVPADLWIDAATGKILDAQAAFYGSGLAADAVVDMNNRIVAPGMIDVQLNGAFGFNFSTLLDDAAYAKNLRRVNAELITTGVTAYVPTLTTQLPELYQKHASPSQHSMEKALPHLSPSGAPRRAADGAESLGAHIEGPFLSSAKNGVHNRACFQTASSFSSLEACYGATNLTASHAVPDALGRPLSPAIRMITAAPEVGAMASLIPEIVSRGIVYSIGHSAATYAQAQQALDAGASMVTHLFNAMLPLHHREPGIVGVLAGVGGRKKPYFGVIADGVHLHPATVGLAYKAHPEGFILVTDAMHLVGCPDGKYEFRNGEEVNRINKIGPKLLLEGTETIAGSSITLLECVNNFIAWTHASLADALNAVTATPAAMLGLAGVKGSLAAGADADLVVFSEGKRTAGGEESVELVLDEVWKFGERVFVSSS</sequence>
<comment type="catalytic activity">
    <reaction evidence="7">
        <text>N-acetyl-D-glucosamine 6-phosphate + H2O = D-glucosamine 6-phosphate + acetate</text>
        <dbReference type="Rhea" id="RHEA:22936"/>
        <dbReference type="ChEBI" id="CHEBI:15377"/>
        <dbReference type="ChEBI" id="CHEBI:30089"/>
        <dbReference type="ChEBI" id="CHEBI:57513"/>
        <dbReference type="ChEBI" id="CHEBI:58725"/>
        <dbReference type="EC" id="3.5.1.25"/>
    </reaction>
</comment>
<dbReference type="Proteomes" id="UP000033483">
    <property type="component" value="Unassembled WGS sequence"/>
</dbReference>
<evidence type="ECO:0000256" key="3">
    <source>
        <dbReference type="ARBA" id="ARBA00018029"/>
    </source>
</evidence>
<evidence type="ECO:0000256" key="5">
    <source>
        <dbReference type="ARBA" id="ARBA00022801"/>
    </source>
</evidence>
<dbReference type="GO" id="GO:0006046">
    <property type="term" value="P:N-acetylglucosamine catabolic process"/>
    <property type="evidence" value="ECO:0007669"/>
    <property type="project" value="TreeGrafter"/>
</dbReference>
<dbReference type="NCBIfam" id="TIGR00221">
    <property type="entry name" value="nagA"/>
    <property type="match status" value="1"/>
</dbReference>
<dbReference type="GO" id="GO:0046872">
    <property type="term" value="F:metal ion binding"/>
    <property type="evidence" value="ECO:0007669"/>
    <property type="project" value="UniProtKB-KW"/>
</dbReference>
<comment type="similarity">
    <text evidence="1">Belongs to the metallo-dependent hydrolases superfamily. NagA family.</text>
</comment>
<dbReference type="OrthoDB" id="10264777at2759"/>
<evidence type="ECO:0000313" key="10">
    <source>
        <dbReference type="EMBL" id="KKA27040.1"/>
    </source>
</evidence>
<dbReference type="InterPro" id="IPR003764">
    <property type="entry name" value="GlcNAc_6-P_deAcase"/>
</dbReference>
<dbReference type="GO" id="GO:0008448">
    <property type="term" value="F:N-acetylglucosamine-6-phosphate deacetylase activity"/>
    <property type="evidence" value="ECO:0007669"/>
    <property type="project" value="UniProtKB-EC"/>
</dbReference>
<dbReference type="InterPro" id="IPR011059">
    <property type="entry name" value="Metal-dep_hydrolase_composite"/>
</dbReference>
<dbReference type="PANTHER" id="PTHR11113">
    <property type="entry name" value="N-ACETYLGLUCOSAMINE-6-PHOSPHATE DEACETYLASE"/>
    <property type="match status" value="1"/>
</dbReference>